<gene>
    <name evidence="8" type="primary">dnaA</name>
    <name evidence="14" type="ORF">SAMN02745205_01661</name>
</gene>
<feature type="domain" description="Chromosomal replication initiator DnaA C-terminal" evidence="13">
    <location>
        <begin position="370"/>
        <end position="439"/>
    </location>
</feature>
<dbReference type="GO" id="GO:0006270">
    <property type="term" value="P:DNA replication initiation"/>
    <property type="evidence" value="ECO:0007669"/>
    <property type="project" value="UniProtKB-UniRule"/>
</dbReference>
<dbReference type="PRINTS" id="PR00051">
    <property type="entry name" value="DNAA"/>
</dbReference>
<comment type="domain">
    <text evidence="8">Domain I is involved in oligomerization and binding regulators, domain II is flexibile and of varying length in different bacteria, domain III forms the AAA+ region, while domain IV binds dsDNA.</text>
</comment>
<dbReference type="CDD" id="cd00009">
    <property type="entry name" value="AAA"/>
    <property type="match status" value="1"/>
</dbReference>
<dbReference type="GO" id="GO:0008289">
    <property type="term" value="F:lipid binding"/>
    <property type="evidence" value="ECO:0007669"/>
    <property type="project" value="UniProtKB-KW"/>
</dbReference>
<dbReference type="RefSeq" id="WP_025839064.1">
    <property type="nucleotide sequence ID" value="NZ_FUWL01000015.1"/>
</dbReference>
<comment type="subunit">
    <text evidence="8">Oligomerizes as a right-handed, spiral filament on DNA at oriC.</text>
</comment>
<reference evidence="14 15" key="1">
    <citation type="submission" date="2017-02" db="EMBL/GenBank/DDBJ databases">
        <authorList>
            <person name="Peterson S.W."/>
        </authorList>
    </citation>
    <scope>NUCLEOTIDE SEQUENCE [LARGE SCALE GENOMIC DNA]</scope>
    <source>
        <strain evidence="14 15">ATCC 700135</strain>
    </source>
</reference>
<sequence>MTHNNSNIQLDKAWSMFMSDVNRRLGSQHDFNMWFEPLVPVSFTGNELTIRVPSPFFYERLEKDYIDVLRESLRNSFGGRVGLKYQILTDATNNLCQSAHSSKDAYAPAISQGQRAQKGAFRSNLNERMRLDNFYNSVCNRMVYNAAMSVIEKPGNNPFNPLFIHGASGVGKTHILHAIGNESVRRQPTLRAVYVPAQIFKMQYVEAAVRRKKPEEFIHYYQNVDLLLIDDIQELHDAVSTQNAFFQIFNNLKMLGKQIVITSDRPPVELKGLEDRLYTRMKWGLTAELERPDAGLRRQILDAKMYECDVDLSEEVCKFIVKHADSNVRDIEGTLTSLMAHSIFSKKPIDLDLARKVMAQTVGVEEKPLSVSDVIKTVCSFYDISMEDIKGRSRKREIVLARQIAMYIAKEYTDASLIAIGREVGRRDHTTVLYATRSVKDVMDTSPIVKQQVAEISQLLNL</sequence>
<dbReference type="InterPro" id="IPR001957">
    <property type="entry name" value="Chromosome_initiator_DnaA"/>
</dbReference>
<evidence type="ECO:0000256" key="3">
    <source>
        <dbReference type="ARBA" id="ARBA00022705"/>
    </source>
</evidence>
<dbReference type="AlphaFoldDB" id="A0A1T4MSY9"/>
<evidence type="ECO:0000256" key="6">
    <source>
        <dbReference type="ARBA" id="ARBA00023121"/>
    </source>
</evidence>
<dbReference type="EMBL" id="FUWL01000015">
    <property type="protein sequence ID" value="SJZ70112.1"/>
    <property type="molecule type" value="Genomic_DNA"/>
</dbReference>
<dbReference type="SUPFAM" id="SSF48295">
    <property type="entry name" value="TrpR-like"/>
    <property type="match status" value="1"/>
</dbReference>
<evidence type="ECO:0000259" key="13">
    <source>
        <dbReference type="SMART" id="SM00760"/>
    </source>
</evidence>
<dbReference type="InterPro" id="IPR013159">
    <property type="entry name" value="DnaA_C"/>
</dbReference>
<dbReference type="Pfam" id="PF08299">
    <property type="entry name" value="Bac_DnaA_C"/>
    <property type="match status" value="1"/>
</dbReference>
<evidence type="ECO:0000256" key="11">
    <source>
        <dbReference type="RuleBase" id="RU004227"/>
    </source>
</evidence>
<keyword evidence="3 8" id="KW-0235">DNA replication</keyword>
<accession>A0A1T4MSY9</accession>
<dbReference type="PROSITE" id="PS01008">
    <property type="entry name" value="DNAA"/>
    <property type="match status" value="1"/>
</dbReference>
<protein>
    <recommendedName>
        <fullName evidence="8 9">Chromosomal replication initiator protein DnaA</fullName>
    </recommendedName>
</protein>
<dbReference type="InterPro" id="IPR020591">
    <property type="entry name" value="Chromosome_initiator_DnaA-like"/>
</dbReference>
<evidence type="ECO:0000313" key="14">
    <source>
        <dbReference type="EMBL" id="SJZ70112.1"/>
    </source>
</evidence>
<dbReference type="Pfam" id="PF00308">
    <property type="entry name" value="Bac_DnaA"/>
    <property type="match status" value="1"/>
</dbReference>
<evidence type="ECO:0000256" key="4">
    <source>
        <dbReference type="ARBA" id="ARBA00022741"/>
    </source>
</evidence>
<dbReference type="GO" id="GO:0005737">
    <property type="term" value="C:cytoplasm"/>
    <property type="evidence" value="ECO:0007669"/>
    <property type="project" value="UniProtKB-SubCell"/>
</dbReference>
<dbReference type="HAMAP" id="MF_00377">
    <property type="entry name" value="DnaA_bact"/>
    <property type="match status" value="1"/>
</dbReference>
<name>A0A1T4MSY9_PORCN</name>
<keyword evidence="6 8" id="KW-0446">Lipid-binding</keyword>
<comment type="function">
    <text evidence="8 10">Plays an essential role in the initiation and regulation of chromosomal replication. ATP-DnaA binds to the origin of replication (oriC) to initiate formation of the DNA replication initiation complex once per cell cycle. Binds the DnaA box (a 9 base pair repeat at the origin) and separates the double-stranded (ds)DNA. Forms a right-handed helical filament on oriC DNA; dsDNA binds to the exterior of the filament while single-stranded (ss)DNA is stabiized in the filament's interior. The ATP-DnaA-oriC complex binds and stabilizes one strand of the AT-rich DNA unwinding element (DUE), permitting loading of DNA polymerase. After initiation quickly degrades to an ADP-DnaA complex that is not apt for DNA replication. Binds acidic phospholipids.</text>
</comment>
<evidence type="ECO:0000256" key="2">
    <source>
        <dbReference type="ARBA" id="ARBA00022490"/>
    </source>
</evidence>
<evidence type="ECO:0000256" key="8">
    <source>
        <dbReference type="HAMAP-Rule" id="MF_00377"/>
    </source>
</evidence>
<proteinExistence type="inferred from homology"/>
<dbReference type="SMART" id="SM00760">
    <property type="entry name" value="Bac_DnaA_C"/>
    <property type="match status" value="1"/>
</dbReference>
<evidence type="ECO:0000256" key="5">
    <source>
        <dbReference type="ARBA" id="ARBA00022840"/>
    </source>
</evidence>
<dbReference type="NCBIfam" id="TIGR00362">
    <property type="entry name" value="DnaA"/>
    <property type="match status" value="1"/>
</dbReference>
<dbReference type="CDD" id="cd06571">
    <property type="entry name" value="Bac_DnaA_C"/>
    <property type="match status" value="1"/>
</dbReference>
<dbReference type="InterPro" id="IPR003593">
    <property type="entry name" value="AAA+_ATPase"/>
</dbReference>
<keyword evidence="4 8" id="KW-0547">Nucleotide-binding</keyword>
<keyword evidence="5 8" id="KW-0067">ATP-binding</keyword>
<feature type="binding site" evidence="8">
    <location>
        <position position="173"/>
    </location>
    <ligand>
        <name>ATP</name>
        <dbReference type="ChEBI" id="CHEBI:30616"/>
    </ligand>
</feature>
<organism evidence="14 15">
    <name type="scientific">Porphyromonas cangingivalis</name>
    <dbReference type="NCBI Taxonomy" id="36874"/>
    <lineage>
        <taxon>Bacteria</taxon>
        <taxon>Pseudomonadati</taxon>
        <taxon>Bacteroidota</taxon>
        <taxon>Bacteroidia</taxon>
        <taxon>Bacteroidales</taxon>
        <taxon>Porphyromonadaceae</taxon>
        <taxon>Porphyromonas</taxon>
    </lineage>
</organism>
<evidence type="ECO:0000256" key="9">
    <source>
        <dbReference type="NCBIfam" id="TIGR00362"/>
    </source>
</evidence>
<evidence type="ECO:0000259" key="12">
    <source>
        <dbReference type="SMART" id="SM00382"/>
    </source>
</evidence>
<dbReference type="PANTHER" id="PTHR30050">
    <property type="entry name" value="CHROMOSOMAL REPLICATION INITIATOR PROTEIN DNAA"/>
    <property type="match status" value="1"/>
</dbReference>
<dbReference type="Gene3D" id="3.40.50.300">
    <property type="entry name" value="P-loop containing nucleotide triphosphate hydrolases"/>
    <property type="match status" value="1"/>
</dbReference>
<dbReference type="GO" id="GO:0003688">
    <property type="term" value="F:DNA replication origin binding"/>
    <property type="evidence" value="ECO:0007669"/>
    <property type="project" value="UniProtKB-UniRule"/>
</dbReference>
<keyword evidence="2 8" id="KW-0963">Cytoplasm</keyword>
<comment type="similarity">
    <text evidence="1 8 11">Belongs to the DnaA family.</text>
</comment>
<evidence type="ECO:0000256" key="10">
    <source>
        <dbReference type="RuleBase" id="RU000577"/>
    </source>
</evidence>
<feature type="region of interest" description="Domain I, interacts with DnaA modulators" evidence="8">
    <location>
        <begin position="1"/>
        <end position="92"/>
    </location>
</feature>
<dbReference type="PANTHER" id="PTHR30050:SF2">
    <property type="entry name" value="CHROMOSOMAL REPLICATION INITIATOR PROTEIN DNAA"/>
    <property type="match status" value="1"/>
</dbReference>
<dbReference type="InterPro" id="IPR027417">
    <property type="entry name" value="P-loop_NTPase"/>
</dbReference>
<dbReference type="GO" id="GO:0006275">
    <property type="term" value="P:regulation of DNA replication"/>
    <property type="evidence" value="ECO:0007669"/>
    <property type="project" value="UniProtKB-UniRule"/>
</dbReference>
<dbReference type="InterPro" id="IPR013317">
    <property type="entry name" value="DnaA_dom"/>
</dbReference>
<dbReference type="Gene3D" id="1.10.8.60">
    <property type="match status" value="1"/>
</dbReference>
<dbReference type="Gene3D" id="1.10.1750.10">
    <property type="match status" value="1"/>
</dbReference>
<dbReference type="SMART" id="SM00382">
    <property type="entry name" value="AAA"/>
    <property type="match status" value="1"/>
</dbReference>
<evidence type="ECO:0000256" key="1">
    <source>
        <dbReference type="ARBA" id="ARBA00006583"/>
    </source>
</evidence>
<feature type="binding site" evidence="8">
    <location>
        <position position="169"/>
    </location>
    <ligand>
        <name>ATP</name>
        <dbReference type="ChEBI" id="CHEBI:30616"/>
    </ligand>
</feature>
<keyword evidence="7 8" id="KW-0238">DNA-binding</keyword>
<dbReference type="InterPro" id="IPR024633">
    <property type="entry name" value="DnaA_N_dom"/>
</dbReference>
<dbReference type="Proteomes" id="UP000189956">
    <property type="component" value="Unassembled WGS sequence"/>
</dbReference>
<evidence type="ECO:0000313" key="15">
    <source>
        <dbReference type="Proteomes" id="UP000189956"/>
    </source>
</evidence>
<dbReference type="SUPFAM" id="SSF52540">
    <property type="entry name" value="P-loop containing nucleoside triphosphate hydrolases"/>
    <property type="match status" value="1"/>
</dbReference>
<dbReference type="InterPro" id="IPR038454">
    <property type="entry name" value="DnaA_N_sf"/>
</dbReference>
<comment type="caution">
    <text evidence="8">Lacks conserved residue(s) required for the propagation of feature annotation.</text>
</comment>
<dbReference type="GO" id="GO:0005524">
    <property type="term" value="F:ATP binding"/>
    <property type="evidence" value="ECO:0007669"/>
    <property type="project" value="UniProtKB-UniRule"/>
</dbReference>
<comment type="subcellular location">
    <subcellularLocation>
        <location evidence="8">Cytoplasm</location>
    </subcellularLocation>
</comment>
<dbReference type="Gene3D" id="3.30.300.180">
    <property type="match status" value="1"/>
</dbReference>
<feature type="binding site" evidence="8">
    <location>
        <position position="171"/>
    </location>
    <ligand>
        <name>ATP</name>
        <dbReference type="ChEBI" id="CHEBI:30616"/>
    </ligand>
</feature>
<feature type="binding site" evidence="8">
    <location>
        <position position="172"/>
    </location>
    <ligand>
        <name>ATP</name>
        <dbReference type="ChEBI" id="CHEBI:30616"/>
    </ligand>
</feature>
<dbReference type="InterPro" id="IPR010921">
    <property type="entry name" value="Trp_repressor/repl_initiator"/>
</dbReference>
<evidence type="ECO:0000256" key="7">
    <source>
        <dbReference type="ARBA" id="ARBA00023125"/>
    </source>
</evidence>
<dbReference type="GO" id="GO:0005886">
    <property type="term" value="C:plasma membrane"/>
    <property type="evidence" value="ECO:0007669"/>
    <property type="project" value="TreeGrafter"/>
</dbReference>
<feature type="region of interest" description="Domain IV, binds dsDNA" evidence="8">
    <location>
        <begin position="343"/>
        <end position="462"/>
    </location>
</feature>
<dbReference type="Pfam" id="PF11638">
    <property type="entry name" value="DnaA_N"/>
    <property type="match status" value="1"/>
</dbReference>
<dbReference type="InterPro" id="IPR018312">
    <property type="entry name" value="Chromosome_initiator_DnaA_CS"/>
</dbReference>
<feature type="domain" description="AAA+ ATPase" evidence="12">
    <location>
        <begin position="158"/>
        <end position="289"/>
    </location>
</feature>